<evidence type="ECO:0000256" key="1">
    <source>
        <dbReference type="SAM" id="MobiDB-lite"/>
    </source>
</evidence>
<organism evidence="2 3">
    <name type="scientific">Crotalus adamanteus</name>
    <name type="common">Eastern diamondback rattlesnake</name>
    <dbReference type="NCBI Taxonomy" id="8729"/>
    <lineage>
        <taxon>Eukaryota</taxon>
        <taxon>Metazoa</taxon>
        <taxon>Chordata</taxon>
        <taxon>Craniata</taxon>
        <taxon>Vertebrata</taxon>
        <taxon>Euteleostomi</taxon>
        <taxon>Lepidosauria</taxon>
        <taxon>Squamata</taxon>
        <taxon>Bifurcata</taxon>
        <taxon>Unidentata</taxon>
        <taxon>Episquamata</taxon>
        <taxon>Toxicofera</taxon>
        <taxon>Serpentes</taxon>
        <taxon>Colubroidea</taxon>
        <taxon>Viperidae</taxon>
        <taxon>Crotalinae</taxon>
        <taxon>Crotalus</taxon>
    </lineage>
</organism>
<sequence length="248" mass="26440">MPGCGAAPPAVGALRAPRGVEEAAKPAEVAAAAAPPASSQELELAEARRRLLEAEGRRHLVSELETRVQHLHRVFLEAELRMATRAETVGRLGSGVAQAELHLTAHGQRLKKSARRYKTRPPALLASALALSSCVPWAACRMRRGGGPEPPESPRSPYPARSSGRAAAPLLERPRRAAAGQGRTRSAQELGGRRDRGRIPTGRGKGRLVEVGTVRRQLFLPSMRVTLAALTGGRSSAHLPRTGFRPAC</sequence>
<reference evidence="2 3" key="1">
    <citation type="journal article" date="2024" name="Proc. Natl. Acad. Sci. U.S.A.">
        <title>The genetic regulatory architecture and epigenomic basis for age-related changes in rattlesnake venom.</title>
        <authorList>
            <person name="Hogan M.P."/>
            <person name="Holding M.L."/>
            <person name="Nystrom G.S."/>
            <person name="Colston T.J."/>
            <person name="Bartlett D.A."/>
            <person name="Mason A.J."/>
            <person name="Ellsworth S.A."/>
            <person name="Rautsaw R.M."/>
            <person name="Lawrence K.C."/>
            <person name="Strickland J.L."/>
            <person name="He B."/>
            <person name="Fraser P."/>
            <person name="Margres M.J."/>
            <person name="Gilbert D.M."/>
            <person name="Gibbs H.L."/>
            <person name="Parkinson C.L."/>
            <person name="Rokyta D.R."/>
        </authorList>
    </citation>
    <scope>NUCLEOTIDE SEQUENCE [LARGE SCALE GENOMIC DNA]</scope>
    <source>
        <strain evidence="2">DRR0105</strain>
    </source>
</reference>
<accession>A0AAW1AXP2</accession>
<dbReference type="Proteomes" id="UP001474421">
    <property type="component" value="Unassembled WGS sequence"/>
</dbReference>
<feature type="region of interest" description="Disordered" evidence="1">
    <location>
        <begin position="144"/>
        <end position="206"/>
    </location>
</feature>
<dbReference type="AlphaFoldDB" id="A0AAW1AXP2"/>
<feature type="compositionally biased region" description="Pro residues" evidence="1">
    <location>
        <begin position="148"/>
        <end position="157"/>
    </location>
</feature>
<keyword evidence="3" id="KW-1185">Reference proteome</keyword>
<proteinExistence type="predicted"/>
<gene>
    <name evidence="2" type="ORF">NXF25_015243</name>
</gene>
<evidence type="ECO:0000313" key="3">
    <source>
        <dbReference type="Proteomes" id="UP001474421"/>
    </source>
</evidence>
<protein>
    <submittedName>
        <fullName evidence="2">TMF-regulated nuclear protein 1</fullName>
    </submittedName>
</protein>
<dbReference type="EMBL" id="JAOTOJ010000011">
    <property type="protein sequence ID" value="KAK9394715.1"/>
    <property type="molecule type" value="Genomic_DNA"/>
</dbReference>
<evidence type="ECO:0000313" key="2">
    <source>
        <dbReference type="EMBL" id="KAK9394715.1"/>
    </source>
</evidence>
<feature type="compositionally biased region" description="Low complexity" evidence="1">
    <location>
        <begin position="158"/>
        <end position="171"/>
    </location>
</feature>
<comment type="caution">
    <text evidence="2">The sequence shown here is derived from an EMBL/GenBank/DDBJ whole genome shotgun (WGS) entry which is preliminary data.</text>
</comment>
<name>A0AAW1AXP2_CROAD</name>